<evidence type="ECO:0000313" key="4">
    <source>
        <dbReference type="Proteomes" id="UP000516360"/>
    </source>
</evidence>
<dbReference type="Proteomes" id="UP000516360">
    <property type="component" value="Chromosome"/>
</dbReference>
<keyword evidence="2" id="KW-1133">Transmembrane helix</keyword>
<keyword evidence="4" id="KW-1185">Reference proteome</keyword>
<organism evidence="3 4">
    <name type="scientific">Dissulfurispira thermophila</name>
    <dbReference type="NCBI Taxonomy" id="2715679"/>
    <lineage>
        <taxon>Bacteria</taxon>
        <taxon>Pseudomonadati</taxon>
        <taxon>Nitrospirota</taxon>
        <taxon>Thermodesulfovibrionia</taxon>
        <taxon>Thermodesulfovibrionales</taxon>
        <taxon>Dissulfurispiraceae</taxon>
        <taxon>Dissulfurispira</taxon>
    </lineage>
</organism>
<feature type="coiled-coil region" evidence="1">
    <location>
        <begin position="24"/>
        <end position="51"/>
    </location>
</feature>
<proteinExistence type="predicted"/>
<dbReference type="RefSeq" id="WP_203473425.1">
    <property type="nucleotide sequence ID" value="NZ_AP022873.1"/>
</dbReference>
<evidence type="ECO:0000256" key="1">
    <source>
        <dbReference type="SAM" id="Coils"/>
    </source>
</evidence>
<protein>
    <submittedName>
        <fullName evidence="3">Uncharacterized protein</fullName>
    </submittedName>
</protein>
<keyword evidence="2" id="KW-0472">Membrane</keyword>
<dbReference type="AlphaFoldDB" id="A0A7G1GZX6"/>
<evidence type="ECO:0000256" key="2">
    <source>
        <dbReference type="SAM" id="Phobius"/>
    </source>
</evidence>
<reference evidence="3 4" key="1">
    <citation type="submission" date="2020-03" db="EMBL/GenBank/DDBJ databases">
        <title>Complete genome sequences of two sulfur-disproportionating bacterial strains T55J and Mzg5.</title>
        <authorList>
            <person name="Umezawa K."/>
            <person name="Kojima H."/>
            <person name="Kato Y."/>
            <person name="Fukui M."/>
        </authorList>
    </citation>
    <scope>NUCLEOTIDE SEQUENCE [LARGE SCALE GENOMIC DNA]</scope>
    <source>
        <strain evidence="3 4">T55J</strain>
    </source>
</reference>
<dbReference type="EMBL" id="AP022873">
    <property type="protein sequence ID" value="BCB95964.1"/>
    <property type="molecule type" value="Genomic_DNA"/>
</dbReference>
<accession>A0A7G1GZX6</accession>
<keyword evidence="1" id="KW-0175">Coiled coil</keyword>
<evidence type="ECO:0000313" key="3">
    <source>
        <dbReference type="EMBL" id="BCB95964.1"/>
    </source>
</evidence>
<sequence length="91" mass="10769">MPEAIEQKTYEFKADPFAFVFRELDIIHREIIELKTDIKELDKKFDKKIDEKVSEIDKKFGEVNKRIDKLYLFVIATLIGTLGSLIKLLFF</sequence>
<feature type="transmembrane region" description="Helical" evidence="2">
    <location>
        <begin position="70"/>
        <end position="90"/>
    </location>
</feature>
<keyword evidence="2" id="KW-0812">Transmembrane</keyword>
<dbReference type="KEGG" id="dtp:JZK55_08860"/>
<gene>
    <name evidence="3" type="ORF">JZK55_08860</name>
</gene>
<name>A0A7G1GZX6_9BACT</name>